<proteinExistence type="inferred from homology"/>
<feature type="coiled-coil region" evidence="6">
    <location>
        <begin position="180"/>
        <end position="210"/>
    </location>
</feature>
<evidence type="ECO:0000313" key="10">
    <source>
        <dbReference type="EMBL" id="EFC48013.1"/>
    </source>
</evidence>
<evidence type="ECO:0000259" key="9">
    <source>
        <dbReference type="Pfam" id="PF07810"/>
    </source>
</evidence>
<feature type="transmembrane region" description="Helical" evidence="8">
    <location>
        <begin position="331"/>
        <end position="355"/>
    </location>
</feature>
<feature type="transmembrane region" description="Helical" evidence="8">
    <location>
        <begin position="468"/>
        <end position="489"/>
    </location>
</feature>
<evidence type="ECO:0000256" key="1">
    <source>
        <dbReference type="ARBA" id="ARBA00004141"/>
    </source>
</evidence>
<sequence length="787" mass="91147">MNRNHLDKNWGMVIKNISDEEDELPLEVEMPMQIRPNTHSANYGDREINASNVNIEIARSPYHSRSVSRASSKTEMYFNAKMQKTPREPQQVTPREVLPPQMTPKASNHSSPRAINIFPTDTNQTDQTDVTDIPTLGHHDSNVKFSNSFQYDHHPSQLKKIMTKTNKEWIEQQRPEILSLVKEELEHDDLTNMRERLRQMAKAFKEEERNRNKFSRAFRRLKLWWGSHRATRIISHLNPFVNSLQVIEKRFGSGVATYYDFFYSVIKMNFFVAVSSFLLLILPWLLRPLDNWPDVWKLDFLMGLFGVKSNIIGLTWFFFGGYEDRLVLFSTVIWPFAFVYVFVVILNFSICIVSICMSIGAKVTSVSHIDEKNTRYLEAVFNSYSFGVQSKEGVQDLQRYLATKLAEYRNADFAKEKSAAQKSPKELVFLVFKRAIGIAVSGFFLVGTPVAVYFIVQYYEIINSAFPFTTSVLSSTISLLFPIIISYMVHLEGYAERATTEWNIIIRTYVIKMSTTVALMVRVLFLDESDGKCRQTEAGLVFWQMIWIEFAVSIFKTLIFLPVRYNLMRCITKKKTDDDWESKRRGKVEFDVPENVIELLYRQSLIFVGMIMSPMIPIAGLFSNLVLYFCKYLIMRVTAKFPDNPYERGKSSPFNLNMLLLTFVFCLVPLGFFLFQASGSNCGPFRASALASQQMPIEAALTALSLAFTFYQDENAALNWENILFYAGHKITLGSLVVFFVIVSYFLLKYLNMFRMKYTAAELRANSERKEKSQILREYVQRTNLKY</sequence>
<dbReference type="RefSeq" id="XP_002680757.1">
    <property type="nucleotide sequence ID" value="XM_002680711.1"/>
</dbReference>
<evidence type="ECO:0000256" key="8">
    <source>
        <dbReference type="SAM" id="Phobius"/>
    </source>
</evidence>
<name>D2V4Y6_NAEGR</name>
<evidence type="ECO:0000256" key="5">
    <source>
        <dbReference type="ARBA" id="ARBA00023136"/>
    </source>
</evidence>
<dbReference type="STRING" id="5762.D2V4Y6"/>
<keyword evidence="3 8" id="KW-0812">Transmembrane</keyword>
<keyword evidence="4 8" id="KW-1133">Transmembrane helix</keyword>
<protein>
    <submittedName>
        <fullName evidence="10">Predicted protein</fullName>
    </submittedName>
</protein>
<dbReference type="AlphaFoldDB" id="D2V4Y6"/>
<evidence type="ECO:0000256" key="7">
    <source>
        <dbReference type="SAM" id="MobiDB-lite"/>
    </source>
</evidence>
<dbReference type="InParanoid" id="D2V4Y6"/>
<reference evidence="10 11" key="1">
    <citation type="journal article" date="2010" name="Cell">
        <title>The genome of Naegleria gruberi illuminates early eukaryotic versatility.</title>
        <authorList>
            <person name="Fritz-Laylin L.K."/>
            <person name="Prochnik S.E."/>
            <person name="Ginger M.L."/>
            <person name="Dacks J.B."/>
            <person name="Carpenter M.L."/>
            <person name="Field M.C."/>
            <person name="Kuo A."/>
            <person name="Paredez A."/>
            <person name="Chapman J."/>
            <person name="Pham J."/>
            <person name="Shu S."/>
            <person name="Neupane R."/>
            <person name="Cipriano M."/>
            <person name="Mancuso J."/>
            <person name="Tu H."/>
            <person name="Salamov A."/>
            <person name="Lindquist E."/>
            <person name="Shapiro H."/>
            <person name="Lucas S."/>
            <person name="Grigoriev I.V."/>
            <person name="Cande W.Z."/>
            <person name="Fulton C."/>
            <person name="Rokhsar D.S."/>
            <person name="Dawson S.C."/>
        </authorList>
    </citation>
    <scope>NUCLEOTIDE SEQUENCE [LARGE SCALE GENOMIC DNA]</scope>
    <source>
        <strain evidence="10 11">NEG-M</strain>
    </source>
</reference>
<feature type="region of interest" description="Disordered" evidence="7">
    <location>
        <begin position="101"/>
        <end position="127"/>
    </location>
</feature>
<dbReference type="GO" id="GO:0005886">
    <property type="term" value="C:plasma membrane"/>
    <property type="evidence" value="ECO:0007669"/>
    <property type="project" value="InterPro"/>
</dbReference>
<keyword evidence="6" id="KW-0175">Coiled coil</keyword>
<evidence type="ECO:0000256" key="6">
    <source>
        <dbReference type="SAM" id="Coils"/>
    </source>
</evidence>
<dbReference type="OMA" id="KKYTLMR"/>
<dbReference type="Pfam" id="PF07810">
    <property type="entry name" value="TMC"/>
    <property type="match status" value="1"/>
</dbReference>
<dbReference type="OrthoDB" id="1936208at2759"/>
<organism evidence="11">
    <name type="scientific">Naegleria gruberi</name>
    <name type="common">Amoeba</name>
    <dbReference type="NCBI Taxonomy" id="5762"/>
    <lineage>
        <taxon>Eukaryota</taxon>
        <taxon>Discoba</taxon>
        <taxon>Heterolobosea</taxon>
        <taxon>Tetramitia</taxon>
        <taxon>Eutetramitia</taxon>
        <taxon>Vahlkampfiidae</taxon>
        <taxon>Naegleria</taxon>
    </lineage>
</organism>
<dbReference type="GO" id="GO:0008381">
    <property type="term" value="F:mechanosensitive monoatomic ion channel activity"/>
    <property type="evidence" value="ECO:0007669"/>
    <property type="project" value="TreeGrafter"/>
</dbReference>
<feature type="transmembrane region" description="Helical" evidence="8">
    <location>
        <begin position="654"/>
        <end position="675"/>
    </location>
</feature>
<dbReference type="PANTHER" id="PTHR23302:SF24">
    <property type="entry name" value="TMC DOMAIN-CONTAINING PROTEIN"/>
    <property type="match status" value="1"/>
</dbReference>
<feature type="transmembrane region" description="Helical" evidence="8">
    <location>
        <begin position="605"/>
        <end position="634"/>
    </location>
</feature>
<dbReference type="EMBL" id="GG738852">
    <property type="protein sequence ID" value="EFC48013.1"/>
    <property type="molecule type" value="Genomic_DNA"/>
</dbReference>
<keyword evidence="11" id="KW-1185">Reference proteome</keyword>
<dbReference type="InterPro" id="IPR012496">
    <property type="entry name" value="TMC_dom"/>
</dbReference>
<accession>D2V4Y6</accession>
<dbReference type="KEGG" id="ngr:NAEGRDRAFT_63951"/>
<dbReference type="GeneID" id="8849634"/>
<feature type="transmembrane region" description="Helical" evidence="8">
    <location>
        <begin position="261"/>
        <end position="286"/>
    </location>
</feature>
<gene>
    <name evidence="10" type="ORF">NAEGRDRAFT_63951</name>
</gene>
<evidence type="ECO:0000256" key="3">
    <source>
        <dbReference type="ARBA" id="ARBA00022692"/>
    </source>
</evidence>
<feature type="transmembrane region" description="Helical" evidence="8">
    <location>
        <begin position="298"/>
        <end position="319"/>
    </location>
</feature>
<dbReference type="PANTHER" id="PTHR23302">
    <property type="entry name" value="TRANSMEMBRANE CHANNEL-RELATED"/>
    <property type="match status" value="1"/>
</dbReference>
<dbReference type="VEuPathDB" id="AmoebaDB:NAEGRDRAFT_63951"/>
<dbReference type="InterPro" id="IPR038900">
    <property type="entry name" value="TMC"/>
</dbReference>
<dbReference type="Proteomes" id="UP000006671">
    <property type="component" value="Unassembled WGS sequence"/>
</dbReference>
<comment type="similarity">
    <text evidence="2">Belongs to the TMC family.</text>
</comment>
<feature type="domain" description="TMC" evidence="9">
    <location>
        <begin position="533"/>
        <end position="643"/>
    </location>
</feature>
<evidence type="ECO:0000256" key="2">
    <source>
        <dbReference type="ARBA" id="ARBA00006510"/>
    </source>
</evidence>
<feature type="transmembrane region" description="Helical" evidence="8">
    <location>
        <begin position="435"/>
        <end position="456"/>
    </location>
</feature>
<evidence type="ECO:0000313" key="11">
    <source>
        <dbReference type="Proteomes" id="UP000006671"/>
    </source>
</evidence>
<evidence type="ECO:0000256" key="4">
    <source>
        <dbReference type="ARBA" id="ARBA00022989"/>
    </source>
</evidence>
<feature type="compositionally biased region" description="Polar residues" evidence="7">
    <location>
        <begin position="104"/>
        <end position="113"/>
    </location>
</feature>
<keyword evidence="5 8" id="KW-0472">Membrane</keyword>
<feature type="transmembrane region" description="Helical" evidence="8">
    <location>
        <begin position="723"/>
        <end position="748"/>
    </location>
</feature>
<feature type="transmembrane region" description="Helical" evidence="8">
    <location>
        <begin position="546"/>
        <end position="565"/>
    </location>
</feature>
<comment type="subcellular location">
    <subcellularLocation>
        <location evidence="1">Membrane</location>
        <topology evidence="1">Multi-pass membrane protein</topology>
    </subcellularLocation>
</comment>
<feature type="transmembrane region" description="Helical" evidence="8">
    <location>
        <begin position="509"/>
        <end position="526"/>
    </location>
</feature>
<dbReference type="eggNOG" id="ENOG502QPM8">
    <property type="taxonomic scope" value="Eukaryota"/>
</dbReference>